<sequence length="92" mass="10712">MELINTEDLQPFLKSTVGVTIYDHTWEDQSPITGKSIEKLETCPDGTHLRIYFDKLRFFAIPHTAIVSISEKEWIAFDQEACLHYVIRKERG</sequence>
<evidence type="ECO:0000313" key="1">
    <source>
        <dbReference type="EMBL" id="MBS4224634.1"/>
    </source>
</evidence>
<keyword evidence="2" id="KW-1185">Reference proteome</keyword>
<dbReference type="EMBL" id="JAGYPN010000004">
    <property type="protein sequence ID" value="MBS4224634.1"/>
    <property type="molecule type" value="Genomic_DNA"/>
</dbReference>
<proteinExistence type="predicted"/>
<dbReference type="AlphaFoldDB" id="A0A942UXJ8"/>
<name>A0A942UXJ8_9BACI</name>
<protein>
    <submittedName>
        <fullName evidence="1">Uncharacterized protein</fullName>
    </submittedName>
</protein>
<gene>
    <name evidence="1" type="ORF">KHA91_18140</name>
</gene>
<organism evidence="1 2">
    <name type="scientific">Lederbergia citrea</name>
    <dbReference type="NCBI Taxonomy" id="2833581"/>
    <lineage>
        <taxon>Bacteria</taxon>
        <taxon>Bacillati</taxon>
        <taxon>Bacillota</taxon>
        <taxon>Bacilli</taxon>
        <taxon>Bacillales</taxon>
        <taxon>Bacillaceae</taxon>
        <taxon>Lederbergia</taxon>
    </lineage>
</organism>
<accession>A0A942UXJ8</accession>
<dbReference type="RefSeq" id="WP_213099683.1">
    <property type="nucleotide sequence ID" value="NZ_JAGYPH010000004.1"/>
</dbReference>
<reference evidence="1 2" key="1">
    <citation type="submission" date="2021-05" db="EMBL/GenBank/DDBJ databases">
        <title>Novel Bacillus species.</title>
        <authorList>
            <person name="Liu G."/>
        </authorList>
    </citation>
    <scope>NUCLEOTIDE SEQUENCE [LARGE SCALE GENOMIC DNA]</scope>
    <source>
        <strain evidence="1 2">FJAT-49682</strain>
    </source>
</reference>
<dbReference type="Proteomes" id="UP000676456">
    <property type="component" value="Unassembled WGS sequence"/>
</dbReference>
<evidence type="ECO:0000313" key="2">
    <source>
        <dbReference type="Proteomes" id="UP000676456"/>
    </source>
</evidence>
<comment type="caution">
    <text evidence="1">The sequence shown here is derived from an EMBL/GenBank/DDBJ whole genome shotgun (WGS) entry which is preliminary data.</text>
</comment>